<feature type="region of interest" description="Disordered" evidence="2">
    <location>
        <begin position="852"/>
        <end position="894"/>
    </location>
</feature>
<evidence type="ECO:0000259" key="3">
    <source>
        <dbReference type="SMART" id="SM00027"/>
    </source>
</evidence>
<dbReference type="Pfam" id="PF12763">
    <property type="entry name" value="EH"/>
    <property type="match status" value="1"/>
</dbReference>
<organism evidence="4 5">
    <name type="scientific">Mya arenaria</name>
    <name type="common">Soft-shell clam</name>
    <dbReference type="NCBI Taxonomy" id="6604"/>
    <lineage>
        <taxon>Eukaryota</taxon>
        <taxon>Metazoa</taxon>
        <taxon>Spiralia</taxon>
        <taxon>Lophotrochozoa</taxon>
        <taxon>Mollusca</taxon>
        <taxon>Bivalvia</taxon>
        <taxon>Autobranchia</taxon>
        <taxon>Heteroconchia</taxon>
        <taxon>Euheterodonta</taxon>
        <taxon>Imparidentia</taxon>
        <taxon>Neoheterodontei</taxon>
        <taxon>Myida</taxon>
        <taxon>Myoidea</taxon>
        <taxon>Myidae</taxon>
        <taxon>Mya</taxon>
    </lineage>
</organism>
<feature type="region of interest" description="Disordered" evidence="2">
    <location>
        <begin position="1075"/>
        <end position="1108"/>
    </location>
</feature>
<feature type="compositionally biased region" description="Basic and acidic residues" evidence="2">
    <location>
        <begin position="1075"/>
        <end position="1084"/>
    </location>
</feature>
<feature type="region of interest" description="Disordered" evidence="2">
    <location>
        <begin position="978"/>
        <end position="1056"/>
    </location>
</feature>
<feature type="compositionally biased region" description="Basic and acidic residues" evidence="2">
    <location>
        <begin position="482"/>
        <end position="492"/>
    </location>
</feature>
<evidence type="ECO:0000313" key="4">
    <source>
        <dbReference type="EMBL" id="WAR23718.1"/>
    </source>
</evidence>
<dbReference type="PROSITE" id="PS00018">
    <property type="entry name" value="EF_HAND_1"/>
    <property type="match status" value="1"/>
</dbReference>
<feature type="compositionally biased region" description="Basic and acidic residues" evidence="2">
    <location>
        <begin position="978"/>
        <end position="991"/>
    </location>
</feature>
<feature type="region of interest" description="Disordered" evidence="2">
    <location>
        <begin position="425"/>
        <end position="575"/>
    </location>
</feature>
<feature type="compositionally biased region" description="Polar residues" evidence="2">
    <location>
        <begin position="1044"/>
        <end position="1056"/>
    </location>
</feature>
<evidence type="ECO:0000313" key="5">
    <source>
        <dbReference type="Proteomes" id="UP001164746"/>
    </source>
</evidence>
<dbReference type="InterPro" id="IPR018247">
    <property type="entry name" value="EF_Hand_1_Ca_BS"/>
</dbReference>
<feature type="compositionally biased region" description="Polar residues" evidence="2">
    <location>
        <begin position="998"/>
        <end position="1010"/>
    </location>
</feature>
<feature type="compositionally biased region" description="Pro residues" evidence="2">
    <location>
        <begin position="870"/>
        <end position="884"/>
    </location>
</feature>
<feature type="domain" description="EH" evidence="3">
    <location>
        <begin position="31"/>
        <end position="122"/>
    </location>
</feature>
<feature type="region of interest" description="Disordered" evidence="2">
    <location>
        <begin position="1"/>
        <end position="25"/>
    </location>
</feature>
<dbReference type="Gene3D" id="1.10.238.10">
    <property type="entry name" value="EF-hand"/>
    <property type="match status" value="1"/>
</dbReference>
<reference evidence="4" key="1">
    <citation type="submission" date="2022-11" db="EMBL/GenBank/DDBJ databases">
        <title>Centuries of genome instability and evolution in soft-shell clam transmissible cancer (bioRxiv).</title>
        <authorList>
            <person name="Hart S.F.M."/>
            <person name="Yonemitsu M.A."/>
            <person name="Giersch R.M."/>
            <person name="Beal B.F."/>
            <person name="Arriagada G."/>
            <person name="Davis B.W."/>
            <person name="Ostrander E.A."/>
            <person name="Goff S.P."/>
            <person name="Metzger M.J."/>
        </authorList>
    </citation>
    <scope>NUCLEOTIDE SEQUENCE</scope>
    <source>
        <strain evidence="4">MELC-2E11</strain>
        <tissue evidence="4">Siphon/mantle</tissue>
    </source>
</reference>
<evidence type="ECO:0000256" key="1">
    <source>
        <dbReference type="ARBA" id="ARBA00022837"/>
    </source>
</evidence>
<dbReference type="SMART" id="SM00027">
    <property type="entry name" value="EH"/>
    <property type="match status" value="1"/>
</dbReference>
<feature type="compositionally biased region" description="Low complexity" evidence="2">
    <location>
        <begin position="624"/>
        <end position="638"/>
    </location>
</feature>
<feature type="compositionally biased region" description="Polar residues" evidence="2">
    <location>
        <begin position="1021"/>
        <end position="1037"/>
    </location>
</feature>
<gene>
    <name evidence="4" type="ORF">MAR_037387</name>
</gene>
<feature type="non-terminal residue" evidence="4">
    <location>
        <position position="1"/>
    </location>
</feature>
<keyword evidence="1" id="KW-0106">Calcium</keyword>
<dbReference type="EMBL" id="CP111024">
    <property type="protein sequence ID" value="WAR23718.1"/>
    <property type="molecule type" value="Genomic_DNA"/>
</dbReference>
<proteinExistence type="predicted"/>
<feature type="compositionally biased region" description="Low complexity" evidence="2">
    <location>
        <begin position="855"/>
        <end position="869"/>
    </location>
</feature>
<keyword evidence="5" id="KW-1185">Reference proteome</keyword>
<dbReference type="InterPro" id="IPR011992">
    <property type="entry name" value="EF-hand-dom_pair"/>
</dbReference>
<accession>A0ABY7FNB8</accession>
<dbReference type="SUPFAM" id="SSF47473">
    <property type="entry name" value="EF-hand"/>
    <property type="match status" value="1"/>
</dbReference>
<dbReference type="InterPro" id="IPR000261">
    <property type="entry name" value="EH_dom"/>
</dbReference>
<sequence length="1175" mass="131124">MHLTQGVLSGHAIPPTLPRALAPTPSPLATLPDISMTEKEAYRNVFNKISQDQINAMQGRQLLQESQLSPEELSLVWDLADVNRDGCLDGEEWGIACHLVRHLKHGGKLEGPVNVFQWLPERISPISYQAKKHSLLFSLLYARVDKRKKQIDNETQRLDLLKRRFALHKELFECLKTSGGATIPEEEFILYKDREQNNIDKVEAIIFRLKKEHEVARQATVKAILGEQGSLKEDARLSKLEQDEVRRCLAIPHTHATKDPDPFHQLYELRRDQRKRSTLSESEEPEVHFPFVFNPFNPDTGQLRLTGHSIFISPDPSVLNNNNSHRDIPVLKELYHFAEGFLERWSSSGTDKSGSDYDPIFMALNVPLDTGSWMGMGWSEGEGLDSGVISLHKKLVDLKLEMEKLNEDSGGQLLFRNPDDYLAKQKAQAEEEKLEKSKYQRRFHSDKRADGDREYKRRSYIPTSSDDNSRASREARSKRHSLNLDKRSDNSDRSSGIPVAPGRTGREKGTKSTNRPLSVTTDNQESFSPESASSPRSNNTQESKSPRSPISPTQRPSTKRKIAPPPPCLQQAQSAPTVVDITPVILPQSKIPKAVQQTIIVDTEKEVNETKPEQIENIQASLAKTEPTTETPKQTPVTPNRPPRRKKKSEENRSFLHDIVHSKDNNEQDNIAATVNIENIVSVESTVEDNVPSAVENEDSLLDAVIKELPSFKSEIPVQEESVAVKTITFQETVPEHEKKTIESVDSQDDSEIRPVKINKSRGKIVESDLLSKIQFQDREITEKSAIDIDSDIEEDVVISKTNKRKVSMGDAPDGLVEEITTVTITKTADDDLQQAFDKILTFPNKDRLKDNKDTISISSDISSTGSDAPPLPDSAPPPLPTFAPPKSLSSGPEELNGEMAEVLVESIEPVRSEVVETAPEHTDSVPEITVKASPREVVSPIDDLKAEMFSMRVTSPTRQLDGDVHLNGALEIDVGHRDTDSVLSDDERQSLGRGSFTPGQRETSYVPTETNHDDGGIQLISYNGKLNSPTSDQSGPDSAFEDMQSSMTSNDPLSNTMEEIVNEDYVSVEKVVKTESVPPKKDTPNQFVLEFDDAKPKGGPVTSPTGSKDFMAKAQMFADTVQKPPKMTVRRKKEITTPDELSDERYIQLEAERQAVISSSTMKKRAISVTSAND</sequence>
<protein>
    <submittedName>
        <fullName evidence="4">EPS15-like protein</fullName>
    </submittedName>
</protein>
<feature type="compositionally biased region" description="Polar residues" evidence="2">
    <location>
        <begin position="538"/>
        <end position="556"/>
    </location>
</feature>
<evidence type="ECO:0000256" key="2">
    <source>
        <dbReference type="SAM" id="MobiDB-lite"/>
    </source>
</evidence>
<name>A0ABY7FNB8_MYAAR</name>
<feature type="region of interest" description="Disordered" evidence="2">
    <location>
        <begin position="620"/>
        <end position="652"/>
    </location>
</feature>
<feature type="compositionally biased region" description="Polar residues" evidence="2">
    <location>
        <begin position="511"/>
        <end position="524"/>
    </location>
</feature>
<dbReference type="Proteomes" id="UP001164746">
    <property type="component" value="Chromosome 13"/>
</dbReference>
<feature type="compositionally biased region" description="Basic and acidic residues" evidence="2">
    <location>
        <begin position="446"/>
        <end position="457"/>
    </location>
</feature>
<feature type="compositionally biased region" description="Basic and acidic residues" evidence="2">
    <location>
        <begin position="425"/>
        <end position="438"/>
    </location>
</feature>
<feature type="compositionally biased region" description="Low complexity" evidence="2">
    <location>
        <begin position="525"/>
        <end position="537"/>
    </location>
</feature>